<dbReference type="SUPFAM" id="SSF64268">
    <property type="entry name" value="PX domain"/>
    <property type="match status" value="1"/>
</dbReference>
<protein>
    <recommendedName>
        <fullName evidence="2">PX domain-containing protein</fullName>
    </recommendedName>
</protein>
<dbReference type="InterPro" id="IPR036871">
    <property type="entry name" value="PX_dom_sf"/>
</dbReference>
<dbReference type="Pfam" id="PF00787">
    <property type="entry name" value="PX"/>
    <property type="match status" value="1"/>
</dbReference>
<comment type="caution">
    <text evidence="3">The sequence shown here is derived from an EMBL/GenBank/DDBJ whole genome shotgun (WGS) entry which is preliminary data.</text>
</comment>
<proteinExistence type="predicted"/>
<dbReference type="AlphaFoldDB" id="A0A1V9YCT5"/>
<reference evidence="3 4" key="1">
    <citation type="journal article" date="2014" name="Genome Biol. Evol.">
        <title>The secreted proteins of Achlya hypogyna and Thraustotheca clavata identify the ancestral oomycete secretome and reveal gene acquisitions by horizontal gene transfer.</title>
        <authorList>
            <person name="Misner I."/>
            <person name="Blouin N."/>
            <person name="Leonard G."/>
            <person name="Richards T.A."/>
            <person name="Lane C.E."/>
        </authorList>
    </citation>
    <scope>NUCLEOTIDE SEQUENCE [LARGE SCALE GENOMIC DNA]</scope>
    <source>
        <strain evidence="3 4">ATCC 48635</strain>
    </source>
</reference>
<gene>
    <name evidence="3" type="ORF">ACHHYP_14605</name>
</gene>
<evidence type="ECO:0000259" key="2">
    <source>
        <dbReference type="PROSITE" id="PS50195"/>
    </source>
</evidence>
<sequence>MDTGTEAAPAVTSGQDSHGDLAAGAREQPDDGERMVFASHIMRPSDVSMVQLYIVDHIRAGGKTKYVVHGLHLGTQVQWSVAQSYSAFLTLRDRLYSCVRFTRQRCPGCVSFAKIIERFPFPEKKLLKNSDKVVLERSLQLTRFLSVLVSHTFTSTPKCQTCGGKAFDLTKAFLLADAHLFTKDSSLDALAESLVPRRFFHEYCRSASKIECYKGRTIVKVVQVQRVPLASLAMPMYTPETVAV</sequence>
<dbReference type="EMBL" id="JNBR01002138">
    <property type="protein sequence ID" value="OQR83512.1"/>
    <property type="molecule type" value="Genomic_DNA"/>
</dbReference>
<dbReference type="GO" id="GO:0035091">
    <property type="term" value="F:phosphatidylinositol binding"/>
    <property type="evidence" value="ECO:0007669"/>
    <property type="project" value="InterPro"/>
</dbReference>
<name>A0A1V9YCT5_ACHHY</name>
<dbReference type="Proteomes" id="UP000243579">
    <property type="component" value="Unassembled WGS sequence"/>
</dbReference>
<dbReference type="PROSITE" id="PS50195">
    <property type="entry name" value="PX"/>
    <property type="match status" value="1"/>
</dbReference>
<evidence type="ECO:0000313" key="4">
    <source>
        <dbReference type="Proteomes" id="UP000243579"/>
    </source>
</evidence>
<dbReference type="OrthoDB" id="430293at2759"/>
<feature type="region of interest" description="Disordered" evidence="1">
    <location>
        <begin position="1"/>
        <end position="29"/>
    </location>
</feature>
<keyword evidence="4" id="KW-1185">Reference proteome</keyword>
<dbReference type="Gene3D" id="3.30.1520.10">
    <property type="entry name" value="Phox-like domain"/>
    <property type="match status" value="1"/>
</dbReference>
<dbReference type="CDD" id="cd06093">
    <property type="entry name" value="PX_domain"/>
    <property type="match status" value="1"/>
</dbReference>
<accession>A0A1V9YCT5</accession>
<evidence type="ECO:0000313" key="3">
    <source>
        <dbReference type="EMBL" id="OQR83512.1"/>
    </source>
</evidence>
<dbReference type="InterPro" id="IPR001683">
    <property type="entry name" value="PX_dom"/>
</dbReference>
<organism evidence="3 4">
    <name type="scientific">Achlya hypogyna</name>
    <name type="common">Oomycete</name>
    <name type="synonym">Protoachlya hypogyna</name>
    <dbReference type="NCBI Taxonomy" id="1202772"/>
    <lineage>
        <taxon>Eukaryota</taxon>
        <taxon>Sar</taxon>
        <taxon>Stramenopiles</taxon>
        <taxon>Oomycota</taxon>
        <taxon>Saprolegniomycetes</taxon>
        <taxon>Saprolegniales</taxon>
        <taxon>Achlyaceae</taxon>
        <taxon>Achlya</taxon>
    </lineage>
</organism>
<evidence type="ECO:0000256" key="1">
    <source>
        <dbReference type="SAM" id="MobiDB-lite"/>
    </source>
</evidence>
<feature type="domain" description="PX" evidence="2">
    <location>
        <begin position="47"/>
        <end position="207"/>
    </location>
</feature>